<keyword evidence="1" id="KW-0732">Signal</keyword>
<evidence type="ECO:0000256" key="1">
    <source>
        <dbReference type="SAM" id="SignalP"/>
    </source>
</evidence>
<accession>A0A5B0QH90</accession>
<dbReference type="Proteomes" id="UP000325313">
    <property type="component" value="Unassembled WGS sequence"/>
</dbReference>
<feature type="chain" id="PRO_5022966883" evidence="1">
    <location>
        <begin position="26"/>
        <end position="119"/>
    </location>
</feature>
<comment type="caution">
    <text evidence="2">The sequence shown here is derived from an EMBL/GenBank/DDBJ whole genome shotgun (WGS) entry which is preliminary data.</text>
</comment>
<sequence>MSLPIRWTTLPTRFSLLSLCFLGLALKINCFPADGLSTLPEDEFTVYQQARSETANLLNVRDPQARPTSRNLTPDHQITNELLFINRPKSIEHRQDLMSNWQGETKPNSQTSCLILQSN</sequence>
<dbReference type="EMBL" id="VDEP01000279">
    <property type="protein sequence ID" value="KAA1112304.1"/>
    <property type="molecule type" value="Genomic_DNA"/>
</dbReference>
<proteinExistence type="predicted"/>
<feature type="signal peptide" evidence="1">
    <location>
        <begin position="1"/>
        <end position="25"/>
    </location>
</feature>
<name>A0A5B0QH90_PUCGR</name>
<gene>
    <name evidence="2" type="ORF">PGTUg99_013422</name>
</gene>
<evidence type="ECO:0000313" key="2">
    <source>
        <dbReference type="EMBL" id="KAA1112304.1"/>
    </source>
</evidence>
<protein>
    <submittedName>
        <fullName evidence="2">Uncharacterized protein</fullName>
    </submittedName>
</protein>
<reference evidence="2 3" key="1">
    <citation type="submission" date="2019-05" db="EMBL/GenBank/DDBJ databases">
        <title>Emergence of the Ug99 lineage of the wheat stem rust pathogen through somatic hybridization.</title>
        <authorList>
            <person name="Li F."/>
            <person name="Upadhyaya N.M."/>
            <person name="Sperschneider J."/>
            <person name="Matny O."/>
            <person name="Nguyen-Phuc H."/>
            <person name="Mago R."/>
            <person name="Raley C."/>
            <person name="Miller M.E."/>
            <person name="Silverstein K.A.T."/>
            <person name="Henningsen E."/>
            <person name="Hirsch C.D."/>
            <person name="Visser B."/>
            <person name="Pretorius Z.A."/>
            <person name="Steffenson B.J."/>
            <person name="Schwessinger B."/>
            <person name="Dodds P.N."/>
            <person name="Figueroa M."/>
        </authorList>
    </citation>
    <scope>NUCLEOTIDE SEQUENCE [LARGE SCALE GENOMIC DNA]</scope>
    <source>
        <strain evidence="2 3">Ug99</strain>
    </source>
</reference>
<dbReference type="AlphaFoldDB" id="A0A5B0QH90"/>
<evidence type="ECO:0000313" key="3">
    <source>
        <dbReference type="Proteomes" id="UP000325313"/>
    </source>
</evidence>
<organism evidence="2 3">
    <name type="scientific">Puccinia graminis f. sp. tritici</name>
    <dbReference type="NCBI Taxonomy" id="56615"/>
    <lineage>
        <taxon>Eukaryota</taxon>
        <taxon>Fungi</taxon>
        <taxon>Dikarya</taxon>
        <taxon>Basidiomycota</taxon>
        <taxon>Pucciniomycotina</taxon>
        <taxon>Pucciniomycetes</taxon>
        <taxon>Pucciniales</taxon>
        <taxon>Pucciniaceae</taxon>
        <taxon>Puccinia</taxon>
    </lineage>
</organism>